<dbReference type="Gene3D" id="3.40.50.720">
    <property type="entry name" value="NAD(P)-binding Rossmann-like Domain"/>
    <property type="match status" value="2"/>
</dbReference>
<evidence type="ECO:0000256" key="1">
    <source>
        <dbReference type="ARBA" id="ARBA00022857"/>
    </source>
</evidence>
<gene>
    <name evidence="7" type="ORF">FIB18_01545</name>
</gene>
<dbReference type="OrthoDB" id="9793626at2"/>
<dbReference type="Proteomes" id="UP000313390">
    <property type="component" value="Unassembled WGS sequence"/>
</dbReference>
<dbReference type="GO" id="GO:0051287">
    <property type="term" value="F:NAD binding"/>
    <property type="evidence" value="ECO:0007669"/>
    <property type="project" value="InterPro"/>
</dbReference>
<dbReference type="PANTHER" id="PTHR10996:SF178">
    <property type="entry name" value="2-HYDROXYACID DEHYDROGENASE YGL185C-RELATED"/>
    <property type="match status" value="1"/>
</dbReference>
<dbReference type="PROSITE" id="PS00065">
    <property type="entry name" value="D_2_HYDROXYACID_DH_1"/>
    <property type="match status" value="1"/>
</dbReference>
<dbReference type="InterPro" id="IPR029752">
    <property type="entry name" value="D-isomer_DH_CS1"/>
</dbReference>
<dbReference type="PANTHER" id="PTHR10996">
    <property type="entry name" value="2-HYDROXYACID DEHYDROGENASE-RELATED"/>
    <property type="match status" value="1"/>
</dbReference>
<accession>A0A5C5CVI5</accession>
<dbReference type="Pfam" id="PF00389">
    <property type="entry name" value="2-Hacid_dh"/>
    <property type="match status" value="1"/>
</dbReference>
<proteinExistence type="inferred from homology"/>
<dbReference type="InterPro" id="IPR006139">
    <property type="entry name" value="D-isomer_2_OHA_DH_cat_dom"/>
</dbReference>
<protein>
    <submittedName>
        <fullName evidence="7">2-hydroxyacid dehydrogenase</fullName>
    </submittedName>
</protein>
<evidence type="ECO:0000256" key="4">
    <source>
        <dbReference type="RuleBase" id="RU003719"/>
    </source>
</evidence>
<dbReference type="GO" id="GO:0016618">
    <property type="term" value="F:hydroxypyruvate reductase [NAD(P)H] activity"/>
    <property type="evidence" value="ECO:0007669"/>
    <property type="project" value="TreeGrafter"/>
</dbReference>
<evidence type="ECO:0000256" key="2">
    <source>
        <dbReference type="ARBA" id="ARBA00023002"/>
    </source>
</evidence>
<dbReference type="GO" id="GO:0030267">
    <property type="term" value="F:glyoxylate reductase (NADPH) activity"/>
    <property type="evidence" value="ECO:0007669"/>
    <property type="project" value="TreeGrafter"/>
</dbReference>
<dbReference type="InterPro" id="IPR036291">
    <property type="entry name" value="NAD(P)-bd_dom_sf"/>
</dbReference>
<keyword evidence="3" id="KW-0520">NAD</keyword>
<feature type="domain" description="D-isomer specific 2-hydroxyacid dehydrogenase catalytic" evidence="5">
    <location>
        <begin position="14"/>
        <end position="316"/>
    </location>
</feature>
<dbReference type="Pfam" id="PF02826">
    <property type="entry name" value="2-Hacid_dh_C"/>
    <property type="match status" value="1"/>
</dbReference>
<dbReference type="RefSeq" id="WP_140019073.1">
    <property type="nucleotide sequence ID" value="NZ_JACIEX010000001.1"/>
</dbReference>
<dbReference type="InterPro" id="IPR006140">
    <property type="entry name" value="D-isomer_DH_NAD-bd"/>
</dbReference>
<name>A0A5C5CVI5_9HYPH</name>
<dbReference type="AlphaFoldDB" id="A0A5C5CVI5"/>
<evidence type="ECO:0000313" key="7">
    <source>
        <dbReference type="EMBL" id="TNV15469.1"/>
    </source>
</evidence>
<dbReference type="FunFam" id="3.40.50.720:FF:000213">
    <property type="entry name" value="Putative 2-hydroxyacid dehydrogenase"/>
    <property type="match status" value="1"/>
</dbReference>
<evidence type="ECO:0000256" key="3">
    <source>
        <dbReference type="ARBA" id="ARBA00023027"/>
    </source>
</evidence>
<evidence type="ECO:0000259" key="6">
    <source>
        <dbReference type="Pfam" id="PF02826"/>
    </source>
</evidence>
<evidence type="ECO:0000259" key="5">
    <source>
        <dbReference type="Pfam" id="PF00389"/>
    </source>
</evidence>
<feature type="domain" description="D-isomer specific 2-hydroxyacid dehydrogenase NAD-binding" evidence="6">
    <location>
        <begin position="111"/>
        <end position="284"/>
    </location>
</feature>
<dbReference type="SUPFAM" id="SSF52283">
    <property type="entry name" value="Formate/glycerate dehydrogenase catalytic domain-like"/>
    <property type="match status" value="1"/>
</dbReference>
<dbReference type="GO" id="GO:0005829">
    <property type="term" value="C:cytosol"/>
    <property type="evidence" value="ECO:0007669"/>
    <property type="project" value="TreeGrafter"/>
</dbReference>
<dbReference type="InterPro" id="IPR050223">
    <property type="entry name" value="D-isomer_2-hydroxyacid_DH"/>
</dbReference>
<sequence>MEFEVTNEVLLIEPMMPLIEEQLDAAYKVLRLYKPEDKAAIDAAQGVIRAVVTGGGTGLSNEWIERLPSLGLIAINGVGTDKVDLAFARDRNVYVSTTPGVLTDDVADIGIALMLAVMRHVATGDQFVREGKWARREGFPLGVSPKGKRIGILGLGQIGKTFARRAEAFGMEVHYWNRSPVTDTNWIAHMTPVELAQHSDVLAVCVAANPSTANIVNTDVLAALGSKGYLINVARGSVIDEDALLAALNNEVIAGAGLDVFVNEPTIREDFLTAPNMVLMPHQGSATVETRVGMGELVLANLAAYFSGDVPPTTVN</sequence>
<reference evidence="7 8" key="1">
    <citation type="journal article" date="2011" name="Int. J. Syst. Evol. Microbiol.">
        <title>Ochrobactrum pecoris sp. nov., isolated from farm animals.</title>
        <authorList>
            <person name="Kampfer P."/>
            <person name="Huber B."/>
            <person name="Busse H.J."/>
            <person name="Scholz H.C."/>
            <person name="Tomaso H."/>
            <person name="Hotzel H."/>
            <person name="Melzer F."/>
        </authorList>
    </citation>
    <scope>NUCLEOTIDE SEQUENCE [LARGE SCALE GENOMIC DNA]</scope>
    <source>
        <strain evidence="7 8">08RB2639</strain>
    </source>
</reference>
<dbReference type="EMBL" id="VEWK01000001">
    <property type="protein sequence ID" value="TNV15469.1"/>
    <property type="molecule type" value="Genomic_DNA"/>
</dbReference>
<keyword evidence="2 4" id="KW-0560">Oxidoreductase</keyword>
<dbReference type="SUPFAM" id="SSF51735">
    <property type="entry name" value="NAD(P)-binding Rossmann-fold domains"/>
    <property type="match status" value="1"/>
</dbReference>
<keyword evidence="1" id="KW-0521">NADP</keyword>
<dbReference type="CDD" id="cd12156">
    <property type="entry name" value="HPPR"/>
    <property type="match status" value="1"/>
</dbReference>
<evidence type="ECO:0000313" key="8">
    <source>
        <dbReference type="Proteomes" id="UP000313390"/>
    </source>
</evidence>
<comment type="similarity">
    <text evidence="4">Belongs to the D-isomer specific 2-hydroxyacid dehydrogenase family.</text>
</comment>
<organism evidence="7 8">
    <name type="scientific">Brucella pecoris</name>
    <dbReference type="NCBI Taxonomy" id="867683"/>
    <lineage>
        <taxon>Bacteria</taxon>
        <taxon>Pseudomonadati</taxon>
        <taxon>Pseudomonadota</taxon>
        <taxon>Alphaproteobacteria</taxon>
        <taxon>Hyphomicrobiales</taxon>
        <taxon>Brucellaceae</taxon>
        <taxon>Brucella/Ochrobactrum group</taxon>
        <taxon>Brucella</taxon>
    </lineage>
</organism>
<comment type="caution">
    <text evidence="7">The sequence shown here is derived from an EMBL/GenBank/DDBJ whole genome shotgun (WGS) entry which is preliminary data.</text>
</comment>